<dbReference type="EMBL" id="UINC01053961">
    <property type="protein sequence ID" value="SVB71113.1"/>
    <property type="molecule type" value="Genomic_DNA"/>
</dbReference>
<keyword evidence="3" id="KW-0479">Metal-binding</keyword>
<protein>
    <recommendedName>
        <fullName evidence="7">Dioxygenase</fullName>
    </recommendedName>
</protein>
<evidence type="ECO:0000256" key="2">
    <source>
        <dbReference type="ARBA" id="ARBA00006787"/>
    </source>
</evidence>
<dbReference type="GO" id="GO:0010436">
    <property type="term" value="F:carotenoid dioxygenase activity"/>
    <property type="evidence" value="ECO:0007669"/>
    <property type="project" value="TreeGrafter"/>
</dbReference>
<sequence>MENLISKIMGSNPNPYLEGNFRPVKEVLTATKLDVIGSVPRDLFGTYLRNGPNPKLQASPKKYHWFMGDGMVHGVRLEEGNALWYRNNYVVGEEFGPNTHVIEHAGKIYACVEAGPSPVELDSDINSLTNKPFQGTLKAGFSPHPKLDADTNELHAICYDYNGYKDYIQYVVVNSEGLVSKTENISLPSRSMIHNTAITKNYILIFDLSVTFSLYRYIRGYFPFSWKDKHVARVGLLPRNGNQENIVWCEVNPCYSYHNFNSYETIDGSVVVNLIHYQRNFDQDWNDPFADSPPQWMRWTLNPNTGKTNEELVDARAFEFPRIHPLLEGKNNRFGYSVDFGEEDDQPDCNRICKHDLKSGLVISHALDSGRLAGEPVFIPRENAKDEDAGYVMTFVYDDKTKKTELIILNAEEIEQEPLARVLLPQRVPFGFHGNWVPS</sequence>
<keyword evidence="5" id="KW-0408">Iron</keyword>
<reference evidence="6" key="1">
    <citation type="submission" date="2018-05" db="EMBL/GenBank/DDBJ databases">
        <authorList>
            <person name="Lanie J.A."/>
            <person name="Ng W.-L."/>
            <person name="Kazmierczak K.M."/>
            <person name="Andrzejewski T.M."/>
            <person name="Davidsen T.M."/>
            <person name="Wayne K.J."/>
            <person name="Tettelin H."/>
            <person name="Glass J.I."/>
            <person name="Rusch D."/>
            <person name="Podicherti R."/>
            <person name="Tsui H.-C.T."/>
            <person name="Winkler M.E."/>
        </authorList>
    </citation>
    <scope>NUCLEOTIDE SEQUENCE</scope>
</reference>
<dbReference type="PANTHER" id="PTHR10543">
    <property type="entry name" value="BETA-CAROTENE DIOXYGENASE"/>
    <property type="match status" value="1"/>
</dbReference>
<dbReference type="Pfam" id="PF03055">
    <property type="entry name" value="RPE65"/>
    <property type="match status" value="1"/>
</dbReference>
<accession>A0A382G938</accession>
<dbReference type="InterPro" id="IPR004294">
    <property type="entry name" value="Carotenoid_Oase"/>
</dbReference>
<dbReference type="GO" id="GO:0046872">
    <property type="term" value="F:metal ion binding"/>
    <property type="evidence" value="ECO:0007669"/>
    <property type="project" value="UniProtKB-KW"/>
</dbReference>
<evidence type="ECO:0000256" key="5">
    <source>
        <dbReference type="ARBA" id="ARBA00023004"/>
    </source>
</evidence>
<comment type="similarity">
    <text evidence="2">Belongs to the carotenoid oxygenase family.</text>
</comment>
<dbReference type="PANTHER" id="PTHR10543:SF89">
    <property type="entry name" value="CAROTENOID 9,10(9',10')-CLEAVAGE DIOXYGENASE 1"/>
    <property type="match status" value="1"/>
</dbReference>
<proteinExistence type="inferred from homology"/>
<evidence type="ECO:0000313" key="6">
    <source>
        <dbReference type="EMBL" id="SVB71113.1"/>
    </source>
</evidence>
<dbReference type="GO" id="GO:0016121">
    <property type="term" value="P:carotene catabolic process"/>
    <property type="evidence" value="ECO:0007669"/>
    <property type="project" value="TreeGrafter"/>
</dbReference>
<evidence type="ECO:0000256" key="1">
    <source>
        <dbReference type="ARBA" id="ARBA00001954"/>
    </source>
</evidence>
<keyword evidence="4" id="KW-0560">Oxidoreductase</keyword>
<gene>
    <name evidence="6" type="ORF">METZ01_LOCUS223967</name>
</gene>
<evidence type="ECO:0000256" key="3">
    <source>
        <dbReference type="ARBA" id="ARBA00022723"/>
    </source>
</evidence>
<evidence type="ECO:0008006" key="7">
    <source>
        <dbReference type="Google" id="ProtNLM"/>
    </source>
</evidence>
<dbReference type="AlphaFoldDB" id="A0A382G938"/>
<name>A0A382G938_9ZZZZ</name>
<comment type="cofactor">
    <cofactor evidence="1">
        <name>Fe(2+)</name>
        <dbReference type="ChEBI" id="CHEBI:29033"/>
    </cofactor>
</comment>
<organism evidence="6">
    <name type="scientific">marine metagenome</name>
    <dbReference type="NCBI Taxonomy" id="408172"/>
    <lineage>
        <taxon>unclassified sequences</taxon>
        <taxon>metagenomes</taxon>
        <taxon>ecological metagenomes</taxon>
    </lineage>
</organism>
<evidence type="ECO:0000256" key="4">
    <source>
        <dbReference type="ARBA" id="ARBA00023002"/>
    </source>
</evidence>